<evidence type="ECO:0008006" key="13">
    <source>
        <dbReference type="Google" id="ProtNLM"/>
    </source>
</evidence>
<evidence type="ECO:0000259" key="10">
    <source>
        <dbReference type="Pfam" id="PF26002"/>
    </source>
</evidence>
<evidence type="ECO:0000313" key="12">
    <source>
        <dbReference type="Proteomes" id="UP000005435"/>
    </source>
</evidence>
<evidence type="ECO:0000259" key="9">
    <source>
        <dbReference type="Pfam" id="PF25917"/>
    </source>
</evidence>
<reference evidence="11 12" key="2">
    <citation type="journal article" date="2012" name="Stand. Genomic Sci.">
        <title>Complete Genome Sequence of Clostridium clariflavum DSM 19732.</title>
        <authorList>
            <person name="Izquierdo J.A."/>
            <person name="Goodwin L."/>
            <person name="Davenport K.W."/>
            <person name="Teshima H."/>
            <person name="Bruce D."/>
            <person name="Detter C."/>
            <person name="Tapia R."/>
            <person name="Han S."/>
            <person name="Land M."/>
            <person name="Hauser L."/>
            <person name="Jeffries C.D."/>
            <person name="Han J."/>
            <person name="Pitluck S."/>
            <person name="Nolan M."/>
            <person name="Chen A."/>
            <person name="Huntemann M."/>
            <person name="Mavromatis K."/>
            <person name="Mikhailova N."/>
            <person name="Liolios K."/>
            <person name="Woyke T."/>
            <person name="Lynd L.R."/>
        </authorList>
    </citation>
    <scope>NUCLEOTIDE SEQUENCE [LARGE SCALE GENOMIC DNA]</scope>
    <source>
        <strain evidence="12">DSM 19732 / NBRC 101661 / EBR45</strain>
    </source>
</reference>
<dbReference type="PANTHER" id="PTHR30386:SF26">
    <property type="entry name" value="TRANSPORT PROTEIN COMB"/>
    <property type="match status" value="1"/>
</dbReference>
<dbReference type="PRINTS" id="PR01490">
    <property type="entry name" value="RTXTOXIND"/>
</dbReference>
<dbReference type="KEGG" id="ccl:Clocl_3386"/>
<proteinExistence type="inferred from homology"/>
<dbReference type="Gene3D" id="2.40.30.170">
    <property type="match status" value="1"/>
</dbReference>
<dbReference type="eggNOG" id="COG0845">
    <property type="taxonomic scope" value="Bacteria"/>
</dbReference>
<feature type="domain" description="AprE-like beta-barrel" evidence="10">
    <location>
        <begin position="406"/>
        <end position="495"/>
    </location>
</feature>
<comment type="subcellular location">
    <subcellularLocation>
        <location evidence="1">Membrane</location>
        <topology evidence="1">Single-pass membrane protein</topology>
    </subcellularLocation>
</comment>
<dbReference type="Pfam" id="PF26002">
    <property type="entry name" value="Beta-barrel_AprE"/>
    <property type="match status" value="1"/>
</dbReference>
<evidence type="ECO:0000256" key="6">
    <source>
        <dbReference type="ARBA" id="ARBA00023136"/>
    </source>
</evidence>
<evidence type="ECO:0000313" key="11">
    <source>
        <dbReference type="EMBL" id="AEV69884.1"/>
    </source>
</evidence>
<dbReference type="RefSeq" id="WP_014256416.1">
    <property type="nucleotide sequence ID" value="NC_016627.1"/>
</dbReference>
<feature type="coiled-coil region" evidence="7">
    <location>
        <begin position="182"/>
        <end position="368"/>
    </location>
</feature>
<dbReference type="InterPro" id="IPR058625">
    <property type="entry name" value="MdtA-like_BSH"/>
</dbReference>
<dbReference type="SUPFAM" id="SSF111369">
    <property type="entry name" value="HlyD-like secretion proteins"/>
    <property type="match status" value="1"/>
</dbReference>
<dbReference type="Proteomes" id="UP000005435">
    <property type="component" value="Chromosome"/>
</dbReference>
<evidence type="ECO:0000256" key="7">
    <source>
        <dbReference type="SAM" id="Coils"/>
    </source>
</evidence>
<evidence type="ECO:0000256" key="4">
    <source>
        <dbReference type="ARBA" id="ARBA00022692"/>
    </source>
</evidence>
<keyword evidence="12" id="KW-1185">Reference proteome</keyword>
<evidence type="ECO:0000256" key="3">
    <source>
        <dbReference type="ARBA" id="ARBA00022448"/>
    </source>
</evidence>
<keyword evidence="6 8" id="KW-0472">Membrane</keyword>
<keyword evidence="5 8" id="KW-1133">Transmembrane helix</keyword>
<dbReference type="PROSITE" id="PS00543">
    <property type="entry name" value="HLYD_FAMILY"/>
    <property type="match status" value="1"/>
</dbReference>
<keyword evidence="7" id="KW-0175">Coiled coil</keyword>
<evidence type="ECO:0000256" key="5">
    <source>
        <dbReference type="ARBA" id="ARBA00022989"/>
    </source>
</evidence>
<accession>G8LXG6</accession>
<dbReference type="Gene3D" id="1.10.287.470">
    <property type="entry name" value="Helix hairpin bin"/>
    <property type="match status" value="1"/>
</dbReference>
<dbReference type="GO" id="GO:0009306">
    <property type="term" value="P:protein secretion"/>
    <property type="evidence" value="ECO:0007669"/>
    <property type="project" value="InterPro"/>
</dbReference>
<keyword evidence="3" id="KW-0813">Transport</keyword>
<evidence type="ECO:0000256" key="2">
    <source>
        <dbReference type="ARBA" id="ARBA00009477"/>
    </source>
</evidence>
<gene>
    <name evidence="11" type="ordered locus">Clocl_3386</name>
</gene>
<protein>
    <recommendedName>
        <fullName evidence="13">Multidrug resistance efflux pump</fullName>
    </recommendedName>
</protein>
<reference evidence="12" key="1">
    <citation type="submission" date="2011-12" db="EMBL/GenBank/DDBJ databases">
        <title>Complete sequence of Clostridium clariflavum DSM 19732.</title>
        <authorList>
            <consortium name="US DOE Joint Genome Institute"/>
            <person name="Lucas S."/>
            <person name="Han J."/>
            <person name="Lapidus A."/>
            <person name="Cheng J.-F."/>
            <person name="Goodwin L."/>
            <person name="Pitluck S."/>
            <person name="Peters L."/>
            <person name="Teshima H."/>
            <person name="Detter J.C."/>
            <person name="Han C."/>
            <person name="Tapia R."/>
            <person name="Land M."/>
            <person name="Hauser L."/>
            <person name="Kyrpides N."/>
            <person name="Ivanova N."/>
            <person name="Pagani I."/>
            <person name="Kitzmiller T."/>
            <person name="Lynd L."/>
            <person name="Izquierdo J."/>
            <person name="Woyke T."/>
        </authorList>
    </citation>
    <scope>NUCLEOTIDE SEQUENCE [LARGE SCALE GENOMIC DNA]</scope>
    <source>
        <strain evidence="12">DSM 19732 / NBRC 101661 / EBR45</strain>
    </source>
</reference>
<dbReference type="HOGENOM" id="CLU_023976_7_1_9"/>
<dbReference type="Pfam" id="PF25917">
    <property type="entry name" value="BSH_RND"/>
    <property type="match status" value="1"/>
</dbReference>
<keyword evidence="4 8" id="KW-0812">Transmembrane</keyword>
<dbReference type="OrthoDB" id="357309at2"/>
<dbReference type="InterPro" id="IPR050739">
    <property type="entry name" value="MFP"/>
</dbReference>
<dbReference type="Gene3D" id="2.40.50.100">
    <property type="match status" value="1"/>
</dbReference>
<organism evidence="11 12">
    <name type="scientific">Acetivibrio clariflavus (strain DSM 19732 / NBRC 101661 / EBR45)</name>
    <name type="common">Clostridium clariflavum</name>
    <dbReference type="NCBI Taxonomy" id="720554"/>
    <lineage>
        <taxon>Bacteria</taxon>
        <taxon>Bacillati</taxon>
        <taxon>Bacillota</taxon>
        <taxon>Clostridia</taxon>
        <taxon>Eubacteriales</taxon>
        <taxon>Oscillospiraceae</taxon>
        <taxon>Acetivibrio</taxon>
    </lineage>
</organism>
<dbReference type="AlphaFoldDB" id="G8LXG6"/>
<sequence length="511" mass="58738" precursor="true">MKIYIQNINDLTDSREMLEAKPHFFMTCFIYIVLAIIAVALTWAYFGEIDNYVKATGSVRPGDTISTIRNSVTGYVEINNLEEGKKVKKGDVLYSIGIDKILAEKTVYENQIKRLETENKNLIKFKQSIMENKNLFDSKNIDEADYYNRYQQYEISRTVSNEEYTNQRLDTEQLKNEMELSLKSAQINYKKVSDTLEKLKLLEESIKVGKNLFDESEVEFFNRYNDYELNVKQLEMKKQQCADNYSSLKKLYELDAISKQELETAKNEMDIATLNLDKYKNEYMMNLKASITQNEQSIDEVSVSMEKAKSVLKKLNDKGQNPEIKMEKMKIDTLVQIEDALIANQNNLDQARSAIKKLEMTIEEATVKAPIDGTINLYVEISKGDYLQSGVEIAAIVPDTATQYKVQLMVNNKDIAEVKEGQRIKYRFLALPYSEYGEADGTVKKISTDARIDSENGVSYYIVEATLDNHEMKSYKGEVKEIKSGMVCEAQVVTGSKKILYWLLEKIDLID</sequence>
<name>G8LXG6_ACECE</name>
<feature type="transmembrane region" description="Helical" evidence="8">
    <location>
        <begin position="24"/>
        <end position="46"/>
    </location>
</feature>
<comment type="similarity">
    <text evidence="2">Belongs to the membrane fusion protein (MFP) (TC 8.A.1) family.</text>
</comment>
<dbReference type="EMBL" id="CP003065">
    <property type="protein sequence ID" value="AEV69884.1"/>
    <property type="molecule type" value="Genomic_DNA"/>
</dbReference>
<feature type="domain" description="Multidrug resistance protein MdtA-like barrel-sandwich hybrid" evidence="9">
    <location>
        <begin position="66"/>
        <end position="397"/>
    </location>
</feature>
<dbReference type="InterPro" id="IPR058982">
    <property type="entry name" value="Beta-barrel_AprE"/>
</dbReference>
<dbReference type="GO" id="GO:0016020">
    <property type="term" value="C:membrane"/>
    <property type="evidence" value="ECO:0007669"/>
    <property type="project" value="UniProtKB-SubCell"/>
</dbReference>
<dbReference type="InterPro" id="IPR006144">
    <property type="entry name" value="Secretion_HlyD_CS"/>
</dbReference>
<dbReference type="PANTHER" id="PTHR30386">
    <property type="entry name" value="MEMBRANE FUSION SUBUNIT OF EMRAB-TOLC MULTIDRUG EFFLUX PUMP"/>
    <property type="match status" value="1"/>
</dbReference>
<evidence type="ECO:0000256" key="8">
    <source>
        <dbReference type="SAM" id="Phobius"/>
    </source>
</evidence>
<dbReference type="STRING" id="720554.Clocl_3386"/>
<evidence type="ECO:0000256" key="1">
    <source>
        <dbReference type="ARBA" id="ARBA00004167"/>
    </source>
</evidence>